<dbReference type="GO" id="GO:0006906">
    <property type="term" value="P:vesicle fusion"/>
    <property type="evidence" value="ECO:0007669"/>
    <property type="project" value="TreeGrafter"/>
</dbReference>
<dbReference type="EMBL" id="HBUF01013602">
    <property type="protein sequence ID" value="CAG6608920.1"/>
    <property type="molecule type" value="Transcribed_RNA"/>
</dbReference>
<protein>
    <submittedName>
        <fullName evidence="13">Syntaxin-16</fullName>
    </submittedName>
</protein>
<dbReference type="InterPro" id="IPR006012">
    <property type="entry name" value="Syntaxin/epimorphin_CS"/>
</dbReference>
<dbReference type="PROSITE" id="PS50192">
    <property type="entry name" value="T_SNARE"/>
    <property type="match status" value="1"/>
</dbReference>
<keyword evidence="8 10" id="KW-0175">Coiled coil</keyword>
<dbReference type="EMBL" id="HBUF01613642">
    <property type="protein sequence ID" value="CAG6779347.1"/>
    <property type="molecule type" value="Transcribed_RNA"/>
</dbReference>
<dbReference type="SUPFAM" id="SSF47661">
    <property type="entry name" value="t-snare proteins"/>
    <property type="match status" value="1"/>
</dbReference>
<dbReference type="GO" id="GO:0048278">
    <property type="term" value="P:vesicle docking"/>
    <property type="evidence" value="ECO:0007669"/>
    <property type="project" value="TreeGrafter"/>
</dbReference>
<dbReference type="EMBL" id="HBUF01613641">
    <property type="protein sequence ID" value="CAG6779344.1"/>
    <property type="molecule type" value="Transcribed_RNA"/>
</dbReference>
<evidence type="ECO:0000256" key="8">
    <source>
        <dbReference type="ARBA" id="ARBA00023054"/>
    </source>
</evidence>
<dbReference type="EMBL" id="HBUF01613646">
    <property type="protein sequence ID" value="CAG6779360.1"/>
    <property type="molecule type" value="Transcribed_RNA"/>
</dbReference>
<reference evidence="13" key="1">
    <citation type="submission" date="2021-05" db="EMBL/GenBank/DDBJ databases">
        <authorList>
            <person name="Alioto T."/>
            <person name="Alioto T."/>
            <person name="Gomez Garrido J."/>
        </authorList>
    </citation>
    <scope>NUCLEOTIDE SEQUENCE</scope>
</reference>
<sequence length="332" mass="38641">MVSRNLTEIFILMRNNAMQNRNLYMEQNVSDRMALMEAGVELKHRGVSGNSSNYFEGRATPLWTDALEETQYALARLENKLKELETLQESHLLRPTLDESTEQETKIELLTQEISRMFNGCHRLIQQIKQQSSDAYTSREKRLAYNVISSLVTNLQQKSIQFRSMQSSYLNKIKTREERSKLYFDADNSPSQQSMISSNLMDLWQETDNNLIDRQFETSRPGVSKTQQQLLLMEEDNASQAKIRSQEVDHIVKSIVDLNHLFKDLSHMIVHQGTILDRIDYNVERTEIEVKQGYSQLAKAERYHRKNRKMACILCLASTTLVLLILLILIKF</sequence>
<dbReference type="AlphaFoldDB" id="A0A8D8LH04"/>
<evidence type="ECO:0000256" key="9">
    <source>
        <dbReference type="ARBA" id="ARBA00023136"/>
    </source>
</evidence>
<proteinExistence type="inferred from homology"/>
<evidence type="ECO:0000256" key="5">
    <source>
        <dbReference type="ARBA" id="ARBA00022927"/>
    </source>
</evidence>
<keyword evidence="3" id="KW-0813">Transport</keyword>
<dbReference type="EMBL" id="HBUF01613643">
    <property type="protein sequence ID" value="CAG6779350.1"/>
    <property type="molecule type" value="Transcribed_RNA"/>
</dbReference>
<dbReference type="PROSITE" id="PS00914">
    <property type="entry name" value="SYNTAXIN"/>
    <property type="match status" value="1"/>
</dbReference>
<evidence type="ECO:0000256" key="4">
    <source>
        <dbReference type="ARBA" id="ARBA00022692"/>
    </source>
</evidence>
<comment type="subcellular location">
    <subcellularLocation>
        <location evidence="1">Golgi apparatus membrane</location>
        <topology evidence="1">Single-pass type IV membrane protein</topology>
    </subcellularLocation>
</comment>
<dbReference type="CDD" id="cd15845">
    <property type="entry name" value="SNARE_syntaxin16"/>
    <property type="match status" value="1"/>
</dbReference>
<accession>A0A8D8LH04</accession>
<evidence type="ECO:0000313" key="13">
    <source>
        <dbReference type="EMBL" id="CAG6608921.1"/>
    </source>
</evidence>
<keyword evidence="7" id="KW-0333">Golgi apparatus</keyword>
<dbReference type="Gene3D" id="1.20.58.70">
    <property type="match status" value="1"/>
</dbReference>
<feature type="transmembrane region" description="Helical" evidence="11">
    <location>
        <begin position="311"/>
        <end position="330"/>
    </location>
</feature>
<dbReference type="EMBL" id="HBUF01013603">
    <property type="protein sequence ID" value="CAG6608921.1"/>
    <property type="molecule type" value="Transcribed_RNA"/>
</dbReference>
<keyword evidence="9 11" id="KW-0472">Membrane</keyword>
<dbReference type="GO" id="GO:0005484">
    <property type="term" value="F:SNAP receptor activity"/>
    <property type="evidence" value="ECO:0007669"/>
    <property type="project" value="InterPro"/>
</dbReference>
<dbReference type="InterPro" id="IPR000727">
    <property type="entry name" value="T_SNARE_dom"/>
</dbReference>
<dbReference type="PANTHER" id="PTHR19957:SF83">
    <property type="entry name" value="SYNTAXIN-16"/>
    <property type="match status" value="1"/>
</dbReference>
<dbReference type="EMBL" id="HBUF01353814">
    <property type="protein sequence ID" value="CAG6715992.1"/>
    <property type="molecule type" value="Transcribed_RNA"/>
</dbReference>
<comment type="similarity">
    <text evidence="2">Belongs to the syntaxin family.</text>
</comment>
<evidence type="ECO:0000256" key="10">
    <source>
        <dbReference type="SAM" id="Coils"/>
    </source>
</evidence>
<keyword evidence="4 11" id="KW-0812">Transmembrane</keyword>
<dbReference type="EMBL" id="HBUF01613644">
    <property type="protein sequence ID" value="CAG6779353.1"/>
    <property type="molecule type" value="Transcribed_RNA"/>
</dbReference>
<dbReference type="EMBL" id="HBUF01613647">
    <property type="protein sequence ID" value="CAG6779363.1"/>
    <property type="molecule type" value="Transcribed_RNA"/>
</dbReference>
<evidence type="ECO:0000259" key="12">
    <source>
        <dbReference type="PROSITE" id="PS50192"/>
    </source>
</evidence>
<dbReference type="GO" id="GO:0031201">
    <property type="term" value="C:SNARE complex"/>
    <property type="evidence" value="ECO:0007669"/>
    <property type="project" value="TreeGrafter"/>
</dbReference>
<dbReference type="EMBL" id="HBUF01353812">
    <property type="protein sequence ID" value="CAG6715989.1"/>
    <property type="molecule type" value="Transcribed_RNA"/>
</dbReference>
<dbReference type="EMBL" id="HBUF01353811">
    <property type="protein sequence ID" value="CAG6715988.1"/>
    <property type="molecule type" value="Transcribed_RNA"/>
</dbReference>
<dbReference type="InterPro" id="IPR045242">
    <property type="entry name" value="Syntaxin"/>
</dbReference>
<feature type="coiled-coil region" evidence="10">
    <location>
        <begin position="67"/>
        <end position="94"/>
    </location>
</feature>
<dbReference type="SMART" id="SM00397">
    <property type="entry name" value="t_SNARE"/>
    <property type="match status" value="1"/>
</dbReference>
<keyword evidence="5" id="KW-0653">Protein transport</keyword>
<keyword evidence="6 11" id="KW-1133">Transmembrane helix</keyword>
<dbReference type="EMBL" id="HBUF01613645">
    <property type="protein sequence ID" value="CAG6779356.1"/>
    <property type="molecule type" value="Transcribed_RNA"/>
</dbReference>
<organism evidence="13">
    <name type="scientific">Cacopsylla melanoneura</name>
    <dbReference type="NCBI Taxonomy" id="428564"/>
    <lineage>
        <taxon>Eukaryota</taxon>
        <taxon>Metazoa</taxon>
        <taxon>Ecdysozoa</taxon>
        <taxon>Arthropoda</taxon>
        <taxon>Hexapoda</taxon>
        <taxon>Insecta</taxon>
        <taxon>Pterygota</taxon>
        <taxon>Neoptera</taxon>
        <taxon>Paraneoptera</taxon>
        <taxon>Hemiptera</taxon>
        <taxon>Sternorrhyncha</taxon>
        <taxon>Psylloidea</taxon>
        <taxon>Psyllidae</taxon>
        <taxon>Psyllinae</taxon>
        <taxon>Cacopsylla</taxon>
    </lineage>
</organism>
<name>A0A8D8LH04_9HEMI</name>
<evidence type="ECO:0000256" key="7">
    <source>
        <dbReference type="ARBA" id="ARBA00023034"/>
    </source>
</evidence>
<evidence type="ECO:0000256" key="3">
    <source>
        <dbReference type="ARBA" id="ARBA00022448"/>
    </source>
</evidence>
<dbReference type="GO" id="GO:0006886">
    <property type="term" value="P:intracellular protein transport"/>
    <property type="evidence" value="ECO:0007669"/>
    <property type="project" value="InterPro"/>
</dbReference>
<evidence type="ECO:0000256" key="6">
    <source>
        <dbReference type="ARBA" id="ARBA00022989"/>
    </source>
</evidence>
<dbReference type="PANTHER" id="PTHR19957">
    <property type="entry name" value="SYNTAXIN"/>
    <property type="match status" value="1"/>
</dbReference>
<evidence type="ECO:0000256" key="1">
    <source>
        <dbReference type="ARBA" id="ARBA00004409"/>
    </source>
</evidence>
<dbReference type="Pfam" id="PF05739">
    <property type="entry name" value="SNARE"/>
    <property type="match status" value="1"/>
</dbReference>
<dbReference type="InterPro" id="IPR010989">
    <property type="entry name" value="SNARE"/>
</dbReference>
<dbReference type="EMBL" id="HBUF01353813">
    <property type="protein sequence ID" value="CAG6715990.1"/>
    <property type="molecule type" value="Transcribed_RNA"/>
</dbReference>
<dbReference type="GO" id="GO:0000139">
    <property type="term" value="C:Golgi membrane"/>
    <property type="evidence" value="ECO:0007669"/>
    <property type="project" value="UniProtKB-SubCell"/>
</dbReference>
<feature type="domain" description="T-SNARE coiled-coil homology" evidence="12">
    <location>
        <begin position="238"/>
        <end position="300"/>
    </location>
</feature>
<dbReference type="GO" id="GO:0000149">
    <property type="term" value="F:SNARE binding"/>
    <property type="evidence" value="ECO:0007669"/>
    <property type="project" value="TreeGrafter"/>
</dbReference>
<evidence type="ECO:0000256" key="2">
    <source>
        <dbReference type="ARBA" id="ARBA00009063"/>
    </source>
</evidence>
<evidence type="ECO:0000256" key="11">
    <source>
        <dbReference type="SAM" id="Phobius"/>
    </source>
</evidence>